<keyword evidence="1" id="KW-0732">Signal</keyword>
<keyword evidence="3" id="KW-1185">Reference proteome</keyword>
<dbReference type="EMBL" id="LNYX01000013">
    <property type="protein sequence ID" value="KTD64535.1"/>
    <property type="molecule type" value="Genomic_DNA"/>
</dbReference>
<evidence type="ECO:0008006" key="4">
    <source>
        <dbReference type="Google" id="ProtNLM"/>
    </source>
</evidence>
<proteinExistence type="predicted"/>
<feature type="chain" id="PRO_5006918358" description="DUF2490 domain-containing protein" evidence="1">
    <location>
        <begin position="22"/>
        <end position="226"/>
    </location>
</feature>
<dbReference type="RefSeq" id="WP_065238390.1">
    <property type="nucleotide sequence ID" value="NZ_CAAAII010000014.1"/>
</dbReference>
<dbReference type="InterPro" id="IPR019619">
    <property type="entry name" value="DUF2490"/>
</dbReference>
<protein>
    <recommendedName>
        <fullName evidence="4">DUF2490 domain-containing protein</fullName>
    </recommendedName>
</protein>
<sequence>MFFKRICLAMLALIMIRPIYALPTHDYQIWSNITTTGHLNHKIKYWLETQERFGSNASRLSQMLARPGIGYVLSSHSSLWLGYAWIYTTFPFASSSFDENRIWQQFLWSRDFTRLKFIGRTRLEQRFIQNAVHTAWRFRQLAKIEIPLQPQSKFNFISSDEVFIHLNNFNNNNNQGMDQNRFFVGLGYKPGKNILMEIGYLNQVIVRSGSSNYTGHSLSLNLFLNY</sequence>
<evidence type="ECO:0000256" key="1">
    <source>
        <dbReference type="SAM" id="SignalP"/>
    </source>
</evidence>
<accession>A0A0W0Z5W1</accession>
<dbReference type="STRING" id="452.Lspi_1342"/>
<name>A0A0W0Z5W1_LEGSP</name>
<dbReference type="PATRIC" id="fig|452.5.peg.1482"/>
<evidence type="ECO:0000313" key="2">
    <source>
        <dbReference type="EMBL" id="KTD64535.1"/>
    </source>
</evidence>
<evidence type="ECO:0000313" key="3">
    <source>
        <dbReference type="Proteomes" id="UP000054877"/>
    </source>
</evidence>
<gene>
    <name evidence="2" type="ORF">Lspi_1342</name>
</gene>
<dbReference type="AlphaFoldDB" id="A0A0W0Z5W1"/>
<organism evidence="2 3">
    <name type="scientific">Legionella spiritensis</name>
    <dbReference type="NCBI Taxonomy" id="452"/>
    <lineage>
        <taxon>Bacteria</taxon>
        <taxon>Pseudomonadati</taxon>
        <taxon>Pseudomonadota</taxon>
        <taxon>Gammaproteobacteria</taxon>
        <taxon>Legionellales</taxon>
        <taxon>Legionellaceae</taxon>
        <taxon>Legionella</taxon>
    </lineage>
</organism>
<dbReference type="Pfam" id="PF10677">
    <property type="entry name" value="DUF2490"/>
    <property type="match status" value="1"/>
</dbReference>
<comment type="caution">
    <text evidence="2">The sequence shown here is derived from an EMBL/GenBank/DDBJ whole genome shotgun (WGS) entry which is preliminary data.</text>
</comment>
<reference evidence="2 3" key="1">
    <citation type="submission" date="2015-11" db="EMBL/GenBank/DDBJ databases">
        <title>Genomic analysis of 38 Legionella species identifies large and diverse effector repertoires.</title>
        <authorList>
            <person name="Burstein D."/>
            <person name="Amaro F."/>
            <person name="Zusman T."/>
            <person name="Lifshitz Z."/>
            <person name="Cohen O."/>
            <person name="Gilbert J.A."/>
            <person name="Pupko T."/>
            <person name="Shuman H.A."/>
            <person name="Segal G."/>
        </authorList>
    </citation>
    <scope>NUCLEOTIDE SEQUENCE [LARGE SCALE GENOMIC DNA]</scope>
    <source>
        <strain evidence="2 3">Mt.St.Helens-9</strain>
    </source>
</reference>
<dbReference type="Proteomes" id="UP000054877">
    <property type="component" value="Unassembled WGS sequence"/>
</dbReference>
<feature type="signal peptide" evidence="1">
    <location>
        <begin position="1"/>
        <end position="21"/>
    </location>
</feature>